<dbReference type="Pfam" id="PF00664">
    <property type="entry name" value="ABC_membrane"/>
    <property type="match status" value="1"/>
</dbReference>
<keyword evidence="8 9" id="KW-0472">Membrane</keyword>
<dbReference type="InterPro" id="IPR014223">
    <property type="entry name" value="ABC_CydC/D"/>
</dbReference>
<evidence type="ECO:0000256" key="2">
    <source>
        <dbReference type="ARBA" id="ARBA00022448"/>
    </source>
</evidence>
<dbReference type="InterPro" id="IPR003439">
    <property type="entry name" value="ABC_transporter-like_ATP-bd"/>
</dbReference>
<dbReference type="PANTHER" id="PTHR24221">
    <property type="entry name" value="ATP-BINDING CASSETTE SUB-FAMILY B"/>
    <property type="match status" value="1"/>
</dbReference>
<evidence type="ECO:0000313" key="13">
    <source>
        <dbReference type="Proteomes" id="UP000270219"/>
    </source>
</evidence>
<dbReference type="NCBIfam" id="TIGR02868">
    <property type="entry name" value="CydC"/>
    <property type="match status" value="1"/>
</dbReference>
<dbReference type="SUPFAM" id="SSF90123">
    <property type="entry name" value="ABC transporter transmembrane region"/>
    <property type="match status" value="1"/>
</dbReference>
<evidence type="ECO:0000256" key="5">
    <source>
        <dbReference type="ARBA" id="ARBA00022741"/>
    </source>
</evidence>
<keyword evidence="5" id="KW-0547">Nucleotide-binding</keyword>
<evidence type="ECO:0000259" key="11">
    <source>
        <dbReference type="PROSITE" id="PS50929"/>
    </source>
</evidence>
<dbReference type="InterPro" id="IPR003593">
    <property type="entry name" value="AAA+_ATPase"/>
</dbReference>
<proteinExistence type="predicted"/>
<dbReference type="GO" id="GO:0034040">
    <property type="term" value="F:ATPase-coupled lipid transmembrane transporter activity"/>
    <property type="evidence" value="ECO:0007669"/>
    <property type="project" value="TreeGrafter"/>
</dbReference>
<feature type="transmembrane region" description="Helical" evidence="9">
    <location>
        <begin position="133"/>
        <end position="154"/>
    </location>
</feature>
<reference evidence="12 13" key="1">
    <citation type="submission" date="2018-10" db="EMBL/GenBank/DDBJ databases">
        <title>Oceanobacillus sp. YLB-02 draft genome.</title>
        <authorList>
            <person name="Yu L."/>
        </authorList>
    </citation>
    <scope>NUCLEOTIDE SEQUENCE [LARGE SCALE GENOMIC DNA]</scope>
    <source>
        <strain evidence="12 13">YLB-02</strain>
    </source>
</reference>
<evidence type="ECO:0000256" key="9">
    <source>
        <dbReference type="SAM" id="Phobius"/>
    </source>
</evidence>
<dbReference type="EMBL" id="RCHR01000002">
    <property type="protein sequence ID" value="RLL47071.1"/>
    <property type="molecule type" value="Genomic_DNA"/>
</dbReference>
<dbReference type="PROSITE" id="PS00211">
    <property type="entry name" value="ABC_TRANSPORTER_1"/>
    <property type="match status" value="1"/>
</dbReference>
<dbReference type="Pfam" id="PF00005">
    <property type="entry name" value="ABC_tran"/>
    <property type="match status" value="1"/>
</dbReference>
<dbReference type="GO" id="GO:0005524">
    <property type="term" value="F:ATP binding"/>
    <property type="evidence" value="ECO:0007669"/>
    <property type="project" value="UniProtKB-KW"/>
</dbReference>
<dbReference type="GO" id="GO:0005886">
    <property type="term" value="C:plasma membrane"/>
    <property type="evidence" value="ECO:0007669"/>
    <property type="project" value="UniProtKB-SubCell"/>
</dbReference>
<sequence length="576" mass="64407">MRDISVIIKVLLMEKKDIYLSVLFGVIAGLTAVGLFSSSGYLISKAALAPPIYTLMILVSIVKLLGIISALSRYGERFFSHRATFTMLSNLRVSFYEKLEPLAPRLFHRFRSGDLLARIVGDVETLQNFFLRVFYPPIVLALVFFCTILFTSVFSVPVALILLIGFFLTTIVVPVLFAIGQRKVKSSVRKQRGDLSTKLTEFLYGFRDLKIYQQLQVKENVIDQSSLAYSREQERNGIHQLFSESMNTFLSLVVSWVVLGVAAYLVTTGQLNGIFLALLVMISLTVFENTSPMAAFASHFEDSRQAAERLGAVVSEKSFDKKIQKIEQNYDKAPSITMENVTFGFPGESRAALKDFSAVFPSGSKTAIVGPSGSGKSTAMQLFLNIYSPDAGSININGQPIEQITNESIWKHTNVVLQENHFFYGTIKDNLLLAKDNLTDQEMELALENVKLGHFSLDDEVLEKGENLSGGEKQRLAIARAMLKNAPIWILDEPTSSMDALTESHIYQRIFQQAKDDTLILISHKLTGLEKMDQIMVMENGKLIEKGTFDELMKEQGYFYKMKQIEKSVFLAGNGS</sequence>
<dbReference type="Proteomes" id="UP000270219">
    <property type="component" value="Unassembled WGS sequence"/>
</dbReference>
<keyword evidence="4 9" id="KW-0812">Transmembrane</keyword>
<keyword evidence="2" id="KW-0813">Transport</keyword>
<feature type="transmembrane region" description="Helical" evidence="9">
    <location>
        <begin position="249"/>
        <end position="267"/>
    </location>
</feature>
<evidence type="ECO:0000256" key="7">
    <source>
        <dbReference type="ARBA" id="ARBA00022989"/>
    </source>
</evidence>
<dbReference type="GO" id="GO:0016887">
    <property type="term" value="F:ATP hydrolysis activity"/>
    <property type="evidence" value="ECO:0007669"/>
    <property type="project" value="InterPro"/>
</dbReference>
<feature type="transmembrane region" description="Helical" evidence="9">
    <location>
        <begin position="50"/>
        <end position="72"/>
    </location>
</feature>
<dbReference type="SUPFAM" id="SSF52540">
    <property type="entry name" value="P-loop containing nucleoside triphosphate hydrolases"/>
    <property type="match status" value="1"/>
</dbReference>
<dbReference type="RefSeq" id="WP_121522322.1">
    <property type="nucleotide sequence ID" value="NZ_RCHR01000002.1"/>
</dbReference>
<accession>A0A498DGK1</accession>
<dbReference type="GO" id="GO:0045454">
    <property type="term" value="P:cell redox homeostasis"/>
    <property type="evidence" value="ECO:0007669"/>
    <property type="project" value="InterPro"/>
</dbReference>
<evidence type="ECO:0000256" key="1">
    <source>
        <dbReference type="ARBA" id="ARBA00004651"/>
    </source>
</evidence>
<keyword evidence="13" id="KW-1185">Reference proteome</keyword>
<dbReference type="Gene3D" id="3.40.50.300">
    <property type="entry name" value="P-loop containing nucleotide triphosphate hydrolases"/>
    <property type="match status" value="1"/>
</dbReference>
<dbReference type="AlphaFoldDB" id="A0A498DGK1"/>
<dbReference type="GO" id="GO:0140359">
    <property type="term" value="F:ABC-type transporter activity"/>
    <property type="evidence" value="ECO:0007669"/>
    <property type="project" value="InterPro"/>
</dbReference>
<dbReference type="PROSITE" id="PS50929">
    <property type="entry name" value="ABC_TM1F"/>
    <property type="match status" value="1"/>
</dbReference>
<dbReference type="PANTHER" id="PTHR24221:SF653">
    <property type="entry name" value="TRANSPORT ATP-BINDING PROTEIN CYDC"/>
    <property type="match status" value="1"/>
</dbReference>
<dbReference type="PROSITE" id="PS50893">
    <property type="entry name" value="ABC_TRANSPORTER_2"/>
    <property type="match status" value="1"/>
</dbReference>
<evidence type="ECO:0000259" key="10">
    <source>
        <dbReference type="PROSITE" id="PS50893"/>
    </source>
</evidence>
<evidence type="ECO:0000256" key="6">
    <source>
        <dbReference type="ARBA" id="ARBA00022840"/>
    </source>
</evidence>
<protein>
    <submittedName>
        <fullName evidence="12">Thiol reductant ABC exporter subunit CydC</fullName>
    </submittedName>
</protein>
<name>A0A498DGK1_9BACI</name>
<gene>
    <name evidence="12" type="primary">cydC</name>
    <name evidence="12" type="ORF">D8M04_07745</name>
</gene>
<dbReference type="InterPro" id="IPR011527">
    <property type="entry name" value="ABC1_TM_dom"/>
</dbReference>
<feature type="transmembrane region" description="Helical" evidence="9">
    <location>
        <begin position="160"/>
        <end position="180"/>
    </location>
</feature>
<dbReference type="SMART" id="SM00382">
    <property type="entry name" value="AAA"/>
    <property type="match status" value="1"/>
</dbReference>
<keyword evidence="3" id="KW-1003">Cell membrane</keyword>
<organism evidence="12 13">
    <name type="scientific">Oceanobacillus piezotolerans</name>
    <dbReference type="NCBI Taxonomy" id="2448030"/>
    <lineage>
        <taxon>Bacteria</taxon>
        <taxon>Bacillati</taxon>
        <taxon>Bacillota</taxon>
        <taxon>Bacilli</taxon>
        <taxon>Bacillales</taxon>
        <taxon>Bacillaceae</taxon>
        <taxon>Oceanobacillus</taxon>
    </lineage>
</organism>
<feature type="domain" description="ABC transporter" evidence="10">
    <location>
        <begin position="336"/>
        <end position="565"/>
    </location>
</feature>
<dbReference type="OrthoDB" id="9770415at2"/>
<evidence type="ECO:0000313" key="12">
    <source>
        <dbReference type="EMBL" id="RLL47071.1"/>
    </source>
</evidence>
<dbReference type="InterPro" id="IPR036640">
    <property type="entry name" value="ABC1_TM_sf"/>
</dbReference>
<feature type="transmembrane region" description="Helical" evidence="9">
    <location>
        <begin position="20"/>
        <end position="44"/>
    </location>
</feature>
<evidence type="ECO:0000256" key="3">
    <source>
        <dbReference type="ARBA" id="ARBA00022475"/>
    </source>
</evidence>
<feature type="domain" description="ABC transmembrane type-1" evidence="11">
    <location>
        <begin position="20"/>
        <end position="302"/>
    </location>
</feature>
<keyword evidence="6" id="KW-0067">ATP-binding</keyword>
<dbReference type="CDD" id="cd18585">
    <property type="entry name" value="ABC_6TM_CydC"/>
    <property type="match status" value="1"/>
</dbReference>
<evidence type="ECO:0000256" key="4">
    <source>
        <dbReference type="ARBA" id="ARBA00022692"/>
    </source>
</evidence>
<dbReference type="GO" id="GO:0034775">
    <property type="term" value="P:glutathione transmembrane transport"/>
    <property type="evidence" value="ECO:0007669"/>
    <property type="project" value="InterPro"/>
</dbReference>
<dbReference type="InterPro" id="IPR039421">
    <property type="entry name" value="Type_1_exporter"/>
</dbReference>
<dbReference type="Gene3D" id="1.20.1560.10">
    <property type="entry name" value="ABC transporter type 1, transmembrane domain"/>
    <property type="match status" value="1"/>
</dbReference>
<dbReference type="InterPro" id="IPR027417">
    <property type="entry name" value="P-loop_NTPase"/>
</dbReference>
<dbReference type="InterPro" id="IPR017871">
    <property type="entry name" value="ABC_transporter-like_CS"/>
</dbReference>
<dbReference type="FunFam" id="3.40.50.300:FF:000854">
    <property type="entry name" value="Multidrug ABC transporter ATP-binding protein"/>
    <property type="match status" value="1"/>
</dbReference>
<dbReference type="CDD" id="cd03228">
    <property type="entry name" value="ABCC_MRP_Like"/>
    <property type="match status" value="1"/>
</dbReference>
<keyword evidence="7 9" id="KW-1133">Transmembrane helix</keyword>
<evidence type="ECO:0000256" key="8">
    <source>
        <dbReference type="ARBA" id="ARBA00023136"/>
    </source>
</evidence>
<comment type="caution">
    <text evidence="12">The sequence shown here is derived from an EMBL/GenBank/DDBJ whole genome shotgun (WGS) entry which is preliminary data.</text>
</comment>
<comment type="subcellular location">
    <subcellularLocation>
        <location evidence="1">Cell membrane</location>
        <topology evidence="1">Multi-pass membrane protein</topology>
    </subcellularLocation>
</comment>